<proteinExistence type="predicted"/>
<dbReference type="STRING" id="551995.SAMN05192574_105303"/>
<dbReference type="InterPro" id="IPR053155">
    <property type="entry name" value="F-pilin_assembly_TraC"/>
</dbReference>
<dbReference type="EMBL" id="FOCL01000005">
    <property type="protein sequence ID" value="SEO10082.1"/>
    <property type="molecule type" value="Genomic_DNA"/>
</dbReference>
<sequence>MAAKTLFNIPYAGIDKSNGYHLLIGMNGETSVVIRMTNPVTRYAADAAGYEEFHRQLINIISILGDGYIIQKQDIVCRAGYRGKDQAEYLQQKYNDHFEGRQALRIETYLTITRQVKKGRFYVYDSKLLQEFLRAVGKIIELLPGAKVLQEGAINHLVLRLLGMNFSESHLRLDNIAPEDDRIKIGKRHVRSISLVNIDTIDLPPEVSPFIELNESESLRGFPVDFLSFLFRIPHMDVVVFNQLIEIPNQVMTLRALEAKKKKHSGIPDPVNNLCVEDIDRLLADVARENLLLVNAHFNVIVAAVENELQKATNFVENALFQYGIIPSENAYNQLELFRTALPGNGVELKNYDWFLTTAEAAACFFFKESLQQDELSNFLIRFTDRQGIPVGIDPADLPMQTGRINNRNKFVMGPSGSGKSFFMNALIEQYMLYNMDVVIVDTGHSYSGLCKYYNGKYITYTDQRPITMNPFLISKAEYNIEKKDFLITLVGVVWKGSEGSLSQVERDVISNVISAYYLRCFAGEGTMSFDTFYEFALEKIPLIQSEEKIAFDFDEFRFVLKKFYRGGEFSLILNQDTDSSLSTERFVVFEIDQLKENKVLFPITTLIIMDVFIQKMRYRNHMRKALIVEEAWKAIASPLMAGYLLYLYKTVRKFWGEAIVVTQELGDIIGNAVVKDSIINNSDTVCLLDQSNFRDKYAEIATLLSISKTEQKKIFTINQLEKDPARGRFKEVYIRRGTVGEVYGVEVSIEQYLTYTTEKPEKTAVETYTNAFGSYEDGLDAFVADFRESGLSLAAFVNTVNLKHQS</sequence>
<organism evidence="2 3">
    <name type="scientific">Mucilaginibacter gossypiicola</name>
    <dbReference type="NCBI Taxonomy" id="551995"/>
    <lineage>
        <taxon>Bacteria</taxon>
        <taxon>Pseudomonadati</taxon>
        <taxon>Bacteroidota</taxon>
        <taxon>Sphingobacteriia</taxon>
        <taxon>Sphingobacteriales</taxon>
        <taxon>Sphingobacteriaceae</taxon>
        <taxon>Mucilaginibacter</taxon>
    </lineage>
</organism>
<dbReference type="Pfam" id="PF19044">
    <property type="entry name" value="P-loop_TraG"/>
    <property type="match status" value="1"/>
</dbReference>
<dbReference type="AlphaFoldDB" id="A0A1H8LY57"/>
<evidence type="ECO:0000259" key="1">
    <source>
        <dbReference type="Pfam" id="PF19044"/>
    </source>
</evidence>
<dbReference type="InterPro" id="IPR027417">
    <property type="entry name" value="P-loop_NTPase"/>
</dbReference>
<dbReference type="PANTHER" id="PTHR38467:SF1">
    <property type="entry name" value="CONJUGATIVE TRANSFER: ASSEMBLY"/>
    <property type="match status" value="1"/>
</dbReference>
<evidence type="ECO:0000313" key="3">
    <source>
        <dbReference type="Proteomes" id="UP000198942"/>
    </source>
</evidence>
<reference evidence="3" key="1">
    <citation type="submission" date="2016-10" db="EMBL/GenBank/DDBJ databases">
        <authorList>
            <person name="Varghese N."/>
            <person name="Submissions S."/>
        </authorList>
    </citation>
    <scope>NUCLEOTIDE SEQUENCE [LARGE SCALE GENOMIC DNA]</scope>
    <source>
        <strain evidence="3">Gh-48</strain>
    </source>
</reference>
<feature type="domain" description="TraG P-loop" evidence="1">
    <location>
        <begin position="381"/>
        <end position="785"/>
    </location>
</feature>
<dbReference type="OrthoDB" id="596266at2"/>
<dbReference type="Gene3D" id="1.10.8.730">
    <property type="match status" value="1"/>
</dbReference>
<dbReference type="RefSeq" id="WP_091212150.1">
    <property type="nucleotide sequence ID" value="NZ_FOCL01000005.1"/>
</dbReference>
<keyword evidence="3" id="KW-1185">Reference proteome</keyword>
<gene>
    <name evidence="2" type="ORF">SAMN05192574_105303</name>
</gene>
<dbReference type="SUPFAM" id="SSF52540">
    <property type="entry name" value="P-loop containing nucleoside triphosphate hydrolases"/>
    <property type="match status" value="1"/>
</dbReference>
<dbReference type="NCBIfam" id="TIGR03783">
    <property type="entry name" value="Bac_Flav_CT_G"/>
    <property type="match status" value="1"/>
</dbReference>
<dbReference type="InterPro" id="IPR022509">
    <property type="entry name" value="Conjugation_ATPase_TraG"/>
</dbReference>
<dbReference type="Proteomes" id="UP000198942">
    <property type="component" value="Unassembled WGS sequence"/>
</dbReference>
<dbReference type="InterPro" id="IPR043964">
    <property type="entry name" value="P-loop_TraG"/>
</dbReference>
<accession>A0A1H8LY57</accession>
<name>A0A1H8LY57_9SPHI</name>
<protein>
    <submittedName>
        <fullName evidence="2">Bacteroides conjugation system ATPase, TraG family</fullName>
    </submittedName>
</protein>
<dbReference type="Gene3D" id="3.40.50.300">
    <property type="entry name" value="P-loop containing nucleotide triphosphate hydrolases"/>
    <property type="match status" value="1"/>
</dbReference>
<dbReference type="PANTHER" id="PTHR38467">
    <property type="match status" value="1"/>
</dbReference>
<evidence type="ECO:0000313" key="2">
    <source>
        <dbReference type="EMBL" id="SEO10082.1"/>
    </source>
</evidence>